<gene>
    <name evidence="2" type="ORF">M408DRAFT_28580</name>
</gene>
<dbReference type="SUPFAM" id="SSF52058">
    <property type="entry name" value="L domain-like"/>
    <property type="match status" value="1"/>
</dbReference>
<sequence>MALHGKEVKAKEGTKSSGVTSPMSSATDRGCIIEPYRSGRTLDPLALIPPEISWKFILEALPPPGDIHHRSYTAVLVQFTTVSQKWQNVILSSSPLWSELHVDTLDNDLLASISVSAHFSSAARLEVVIWNHPEIDWQAICRILQHHSRRIYRLAFKTRDPQRFDTYEAELAEKLLLARAFMEPLGHLFSLTEIDFGRRFEVNSGQLASLDLPPNARITSDISNTLTDEDAGISFLSRFTSIYAGRRLDHIVPALTSLVSAKCLFFPGIIAPITDPDPPHITGVPPQLQSFIHPHPYCSNVARLIRLAGSHLRYINLKVPDSKLFELINALRFLVRLESLSLDLVSSGALVLPYSEVPVKDAITSLRSLEIYFETSIQLTRVDGAESSTHVLQVFSSLYPSVTNAVFEDLMASALPLLERFENLRTLSLSCVYVDDDASQSWPEHRSLAMPSLFNLVVGDPQVIQTLDMPNLLSLRFGGLLSSKELTALHLQNLRSLEIRPNEEIYFQLDASEFRCLQELKIRAPKVLNLSPFPSFPSLQSIALDSQYPMNHNGNRLCAVFIENPETCPSLQQVHFADFVEWDIVFLMLQRRNLGEVKSKRIHTVTIPFVPFSFRDAFTALLFGRHSQLPSGRELSPEDTREILCDPTIPGCVACLRNRRLFCSKKVEQVQSWKPVYLMEMPFSQGHKLPDSVPADIKVWAAQRLQWVDQWNASFKHFQAHFMREYRCERYSSTYNSFNPGYISLV</sequence>
<dbReference type="Proteomes" id="UP000054097">
    <property type="component" value="Unassembled WGS sequence"/>
</dbReference>
<protein>
    <submittedName>
        <fullName evidence="2">Uncharacterized protein</fullName>
    </submittedName>
</protein>
<proteinExistence type="predicted"/>
<keyword evidence="3" id="KW-1185">Reference proteome</keyword>
<dbReference type="AlphaFoldDB" id="A0A0C3ATL3"/>
<accession>A0A0C3ATL3</accession>
<evidence type="ECO:0000313" key="2">
    <source>
        <dbReference type="EMBL" id="KIM22596.1"/>
    </source>
</evidence>
<reference evidence="2 3" key="1">
    <citation type="submission" date="2014-04" db="EMBL/GenBank/DDBJ databases">
        <authorList>
            <consortium name="DOE Joint Genome Institute"/>
            <person name="Kuo A."/>
            <person name="Zuccaro A."/>
            <person name="Kohler A."/>
            <person name="Nagy L.G."/>
            <person name="Floudas D."/>
            <person name="Copeland A."/>
            <person name="Barry K.W."/>
            <person name="Cichocki N."/>
            <person name="Veneault-Fourrey C."/>
            <person name="LaButti K."/>
            <person name="Lindquist E.A."/>
            <person name="Lipzen A."/>
            <person name="Lundell T."/>
            <person name="Morin E."/>
            <person name="Murat C."/>
            <person name="Sun H."/>
            <person name="Tunlid A."/>
            <person name="Henrissat B."/>
            <person name="Grigoriev I.V."/>
            <person name="Hibbett D.S."/>
            <person name="Martin F."/>
            <person name="Nordberg H.P."/>
            <person name="Cantor M.N."/>
            <person name="Hua S.X."/>
        </authorList>
    </citation>
    <scope>NUCLEOTIDE SEQUENCE [LARGE SCALE GENOMIC DNA]</scope>
    <source>
        <strain evidence="2 3">MAFF 305830</strain>
    </source>
</reference>
<dbReference type="Gene3D" id="3.80.10.10">
    <property type="entry name" value="Ribonuclease Inhibitor"/>
    <property type="match status" value="1"/>
</dbReference>
<dbReference type="InterPro" id="IPR032675">
    <property type="entry name" value="LRR_dom_sf"/>
</dbReference>
<reference evidence="3" key="2">
    <citation type="submission" date="2015-01" db="EMBL/GenBank/DDBJ databases">
        <title>Evolutionary Origins and Diversification of the Mycorrhizal Mutualists.</title>
        <authorList>
            <consortium name="DOE Joint Genome Institute"/>
            <consortium name="Mycorrhizal Genomics Consortium"/>
            <person name="Kohler A."/>
            <person name="Kuo A."/>
            <person name="Nagy L.G."/>
            <person name="Floudas D."/>
            <person name="Copeland A."/>
            <person name="Barry K.W."/>
            <person name="Cichocki N."/>
            <person name="Veneault-Fourrey C."/>
            <person name="LaButti K."/>
            <person name="Lindquist E.A."/>
            <person name="Lipzen A."/>
            <person name="Lundell T."/>
            <person name="Morin E."/>
            <person name="Murat C."/>
            <person name="Riley R."/>
            <person name="Ohm R."/>
            <person name="Sun H."/>
            <person name="Tunlid A."/>
            <person name="Henrissat B."/>
            <person name="Grigoriev I.V."/>
            <person name="Hibbett D.S."/>
            <person name="Martin F."/>
        </authorList>
    </citation>
    <scope>NUCLEOTIDE SEQUENCE [LARGE SCALE GENOMIC DNA]</scope>
    <source>
        <strain evidence="3">MAFF 305830</strain>
    </source>
</reference>
<dbReference type="EMBL" id="KN824352">
    <property type="protein sequence ID" value="KIM22596.1"/>
    <property type="molecule type" value="Genomic_DNA"/>
</dbReference>
<evidence type="ECO:0000256" key="1">
    <source>
        <dbReference type="SAM" id="MobiDB-lite"/>
    </source>
</evidence>
<dbReference type="HOGENOM" id="CLU_015287_2_0_1"/>
<name>A0A0C3ATL3_SERVB</name>
<feature type="compositionally biased region" description="Polar residues" evidence="1">
    <location>
        <begin position="15"/>
        <end position="26"/>
    </location>
</feature>
<feature type="compositionally biased region" description="Basic and acidic residues" evidence="1">
    <location>
        <begin position="1"/>
        <end position="14"/>
    </location>
</feature>
<feature type="region of interest" description="Disordered" evidence="1">
    <location>
        <begin position="1"/>
        <end position="26"/>
    </location>
</feature>
<organism evidence="2 3">
    <name type="scientific">Serendipita vermifera MAFF 305830</name>
    <dbReference type="NCBI Taxonomy" id="933852"/>
    <lineage>
        <taxon>Eukaryota</taxon>
        <taxon>Fungi</taxon>
        <taxon>Dikarya</taxon>
        <taxon>Basidiomycota</taxon>
        <taxon>Agaricomycotina</taxon>
        <taxon>Agaricomycetes</taxon>
        <taxon>Sebacinales</taxon>
        <taxon>Serendipitaceae</taxon>
        <taxon>Serendipita</taxon>
    </lineage>
</organism>
<evidence type="ECO:0000313" key="3">
    <source>
        <dbReference type="Proteomes" id="UP000054097"/>
    </source>
</evidence>